<sequence length="116" mass="12627">MKTLISFLLVGVLCNIPVAMAHEGHDHSFITEPAAIIVGKDYSVQLTQEDGGFGFGKLPESWRNVPAKNAKLHRKGDGYCIVAVTNDIEQKTLYVLMTSNGDVSNANFTGEFKGLE</sequence>
<dbReference type="RefSeq" id="WP_310072150.1">
    <property type="nucleotide sequence ID" value="NZ_JAVDVX010000003.1"/>
</dbReference>
<evidence type="ECO:0000256" key="1">
    <source>
        <dbReference type="SAM" id="SignalP"/>
    </source>
</evidence>
<protein>
    <submittedName>
        <fullName evidence="2">Uncharacterized protein</fullName>
    </submittedName>
</protein>
<evidence type="ECO:0000313" key="3">
    <source>
        <dbReference type="Proteomes" id="UP001253595"/>
    </source>
</evidence>
<dbReference type="Proteomes" id="UP001253595">
    <property type="component" value="Unassembled WGS sequence"/>
</dbReference>
<dbReference type="Pfam" id="PF20098">
    <property type="entry name" value="DUF6488"/>
    <property type="match status" value="1"/>
</dbReference>
<comment type="caution">
    <text evidence="2">The sequence shown here is derived from an EMBL/GenBank/DDBJ whole genome shotgun (WGS) entry which is preliminary data.</text>
</comment>
<proteinExistence type="predicted"/>
<keyword evidence="3" id="KW-1185">Reference proteome</keyword>
<feature type="signal peptide" evidence="1">
    <location>
        <begin position="1"/>
        <end position="21"/>
    </location>
</feature>
<feature type="chain" id="PRO_5047218748" evidence="1">
    <location>
        <begin position="22"/>
        <end position="116"/>
    </location>
</feature>
<keyword evidence="1" id="KW-0732">Signal</keyword>
<dbReference type="EMBL" id="JAVDVX010000003">
    <property type="protein sequence ID" value="MDR7090096.1"/>
    <property type="molecule type" value="Genomic_DNA"/>
</dbReference>
<accession>A0ABU1UY57</accession>
<gene>
    <name evidence="2" type="ORF">J2X05_002118</name>
</gene>
<dbReference type="InterPro" id="IPR045503">
    <property type="entry name" value="DUF6488"/>
</dbReference>
<organism evidence="2 3">
    <name type="scientific">Cellvibrio fibrivorans</name>
    <dbReference type="NCBI Taxonomy" id="126350"/>
    <lineage>
        <taxon>Bacteria</taxon>
        <taxon>Pseudomonadati</taxon>
        <taxon>Pseudomonadota</taxon>
        <taxon>Gammaproteobacteria</taxon>
        <taxon>Cellvibrionales</taxon>
        <taxon>Cellvibrionaceae</taxon>
        <taxon>Cellvibrio</taxon>
    </lineage>
</organism>
<name>A0ABU1UY57_9GAMM</name>
<reference evidence="2 3" key="1">
    <citation type="submission" date="2023-07" db="EMBL/GenBank/DDBJ databases">
        <title>Sorghum-associated microbial communities from plants grown in Nebraska, USA.</title>
        <authorList>
            <person name="Schachtman D."/>
        </authorList>
    </citation>
    <scope>NUCLEOTIDE SEQUENCE [LARGE SCALE GENOMIC DNA]</scope>
    <source>
        <strain evidence="2 3">BE190</strain>
    </source>
</reference>
<evidence type="ECO:0000313" key="2">
    <source>
        <dbReference type="EMBL" id="MDR7090096.1"/>
    </source>
</evidence>